<dbReference type="Pfam" id="PF13527">
    <property type="entry name" value="Acetyltransf_9"/>
    <property type="match status" value="1"/>
</dbReference>
<evidence type="ECO:0000259" key="1">
    <source>
        <dbReference type="PROSITE" id="PS51186"/>
    </source>
</evidence>
<dbReference type="PROSITE" id="PS51186">
    <property type="entry name" value="GNAT"/>
    <property type="match status" value="1"/>
</dbReference>
<dbReference type="SUPFAM" id="SSF55729">
    <property type="entry name" value="Acyl-CoA N-acyltransferases (Nat)"/>
    <property type="match status" value="1"/>
</dbReference>
<name>A0A1J6HZG6_9HYPH</name>
<dbReference type="EMBL" id="MOEC01000038">
    <property type="protein sequence ID" value="OIS90894.1"/>
    <property type="molecule type" value="Genomic_DNA"/>
</dbReference>
<feature type="domain" description="N-acetyltransferase" evidence="1">
    <location>
        <begin position="1"/>
        <end position="144"/>
    </location>
</feature>
<dbReference type="CDD" id="cd04301">
    <property type="entry name" value="NAT_SF"/>
    <property type="match status" value="1"/>
</dbReference>
<sequence>MHIRKETSEDAAEIRHLTDEAFRTVAYSNQKEGEIVDALRAAKALTLSLVAEDKGEILGHVAFSPVLIGGEDKGWYGLGPVSVRPDRQGEGIGGKLIREGLALLRATGAKGCVLLGDPGYYGRFGFKADARLKLPGVPAEYFQCLAFGPDMPQGNVTYHTAFNI</sequence>
<dbReference type="InterPro" id="IPR000182">
    <property type="entry name" value="GNAT_dom"/>
</dbReference>
<gene>
    <name evidence="2" type="ORF">BLA27_24075</name>
</gene>
<dbReference type="GO" id="GO:0016747">
    <property type="term" value="F:acyltransferase activity, transferring groups other than amino-acyl groups"/>
    <property type="evidence" value="ECO:0007669"/>
    <property type="project" value="InterPro"/>
</dbReference>
<comment type="caution">
    <text evidence="2">The sequence shown here is derived from an EMBL/GenBank/DDBJ whole genome shotgun (WGS) entry which is preliminary data.</text>
</comment>
<dbReference type="RefSeq" id="WP_071633903.1">
    <property type="nucleotide sequence ID" value="NZ_JBHJZM010000013.1"/>
</dbReference>
<proteinExistence type="predicted"/>
<dbReference type="AlphaFoldDB" id="A0A1J6HZG6"/>
<dbReference type="OrthoDB" id="9797178at2"/>
<evidence type="ECO:0000313" key="3">
    <source>
        <dbReference type="Proteomes" id="UP000182985"/>
    </source>
</evidence>
<evidence type="ECO:0000313" key="2">
    <source>
        <dbReference type="EMBL" id="OIS90894.1"/>
    </source>
</evidence>
<dbReference type="Proteomes" id="UP000182985">
    <property type="component" value="Unassembled WGS sequence"/>
</dbReference>
<reference evidence="2 3" key="1">
    <citation type="submission" date="2016-10" db="EMBL/GenBank/DDBJ databases">
        <title>The Draft Genome Sequence of the Potato Rhizosphere Bacteria Ochrobactrum sp. IPA7.2.</title>
        <authorList>
            <person name="Gogoleva N.E."/>
            <person name="Khlopko Y.A."/>
            <person name="Burygin G.L."/>
            <person name="Plotnikov A.O."/>
        </authorList>
    </citation>
    <scope>NUCLEOTIDE SEQUENCE [LARGE SCALE GENOMIC DNA]</scope>
    <source>
        <strain evidence="2 3">IPA7.2</strain>
    </source>
</reference>
<protein>
    <submittedName>
        <fullName evidence="2">GNAT family N-acetyltransferase</fullName>
    </submittedName>
</protein>
<accession>A0A1J6HZG6</accession>
<keyword evidence="3" id="KW-1185">Reference proteome</keyword>
<keyword evidence="2" id="KW-0808">Transferase</keyword>
<dbReference type="InterPro" id="IPR016181">
    <property type="entry name" value="Acyl_CoA_acyltransferase"/>
</dbReference>
<organism evidence="2 3">
    <name type="scientific">Brucella cytisi</name>
    <dbReference type="NCBI Taxonomy" id="407152"/>
    <lineage>
        <taxon>Bacteria</taxon>
        <taxon>Pseudomonadati</taxon>
        <taxon>Pseudomonadota</taxon>
        <taxon>Alphaproteobacteria</taxon>
        <taxon>Hyphomicrobiales</taxon>
        <taxon>Brucellaceae</taxon>
        <taxon>Brucella/Ochrobactrum group</taxon>
        <taxon>Brucella</taxon>
    </lineage>
</organism>
<dbReference type="Gene3D" id="3.40.630.30">
    <property type="match status" value="1"/>
</dbReference>